<dbReference type="Gene3D" id="3.40.50.620">
    <property type="entry name" value="HUPs"/>
    <property type="match status" value="1"/>
</dbReference>
<dbReference type="GO" id="GO:0000049">
    <property type="term" value="F:tRNA binding"/>
    <property type="evidence" value="ECO:0007669"/>
    <property type="project" value="UniProtKB-KW"/>
</dbReference>
<dbReference type="GO" id="GO:0006400">
    <property type="term" value="P:tRNA modification"/>
    <property type="evidence" value="ECO:0007669"/>
    <property type="project" value="UniProtKB-UniRule"/>
</dbReference>
<organism evidence="3 4">
    <name type="scientific">Agathobaculum faecis</name>
    <dbReference type="NCBI Taxonomy" id="2763013"/>
    <lineage>
        <taxon>Bacteria</taxon>
        <taxon>Bacillati</taxon>
        <taxon>Bacillota</taxon>
        <taxon>Clostridia</taxon>
        <taxon>Eubacteriales</taxon>
        <taxon>Butyricicoccaceae</taxon>
        <taxon>Agathobaculum</taxon>
    </lineage>
</organism>
<keyword evidence="1 2" id="KW-0819">tRNA processing</keyword>
<keyword evidence="2" id="KW-0820">tRNA-binding</keyword>
<dbReference type="GO" id="GO:0016879">
    <property type="term" value="F:ligase activity, forming carbon-nitrogen bonds"/>
    <property type="evidence" value="ECO:0007669"/>
    <property type="project" value="UniProtKB-UniRule"/>
</dbReference>
<comment type="caution">
    <text evidence="3">The sequence shown here is derived from an EMBL/GenBank/DDBJ whole genome shotgun (WGS) entry which is preliminary data.</text>
</comment>
<dbReference type="PANTHER" id="PTHR37825:SF1">
    <property type="entry name" value="TRNA(MET) CYTIDINE ACETATE LIGASE"/>
    <property type="match status" value="1"/>
</dbReference>
<dbReference type="PANTHER" id="PTHR37825">
    <property type="entry name" value="TRNA(MET) CYTIDINE ACETATE LIGASE"/>
    <property type="match status" value="1"/>
</dbReference>
<evidence type="ECO:0000313" key="4">
    <source>
        <dbReference type="Proteomes" id="UP000606499"/>
    </source>
</evidence>
<evidence type="ECO:0000256" key="2">
    <source>
        <dbReference type="HAMAP-Rule" id="MF_01539"/>
    </source>
</evidence>
<evidence type="ECO:0000256" key="1">
    <source>
        <dbReference type="ARBA" id="ARBA00022694"/>
    </source>
</evidence>
<accession>A0A923RV21</accession>
<proteinExistence type="inferred from homology"/>
<sequence length="398" mass="42126">MTVCGIVAEYNPFHTGHAHHIAQTQRALGGEAAIVCAMSGNFVQRGDFAVLDKYARAEMAVRGGADLVVELPLAAALSSAEGFARGAIGVLRALGCNVVSFGAETPDTALIERAARALDALPPTGGGASPLSYAARRQDELRRLDERAAALLDTPNNTLAIEYCRAMLPYGMSPLAVARRGAAHDADAPCAGFASASLLRAQLRAGETARCAPYLPLDTLAIWQRAVRAGAAPVNLPEDMLLALLRAALFSGRLSTGADDGFDERLQRAVYAAVSFTDAVEQARTRRFPAARVRRALLRTAIGLPADAPVRPQYLRVLALGPKGRGLLRGLPDRPPVIIRPVSEKRLPAALQPALTLDCFADDLYALACPSPALRAGGSHYRRTPFILSPPPSHDSGH</sequence>
<feature type="binding site" evidence="2">
    <location>
        <position position="102"/>
    </location>
    <ligand>
        <name>ATP</name>
        <dbReference type="ChEBI" id="CHEBI:30616"/>
    </ligand>
</feature>
<comment type="subcellular location">
    <subcellularLocation>
        <location evidence="2">Cytoplasm</location>
    </subcellularLocation>
</comment>
<keyword evidence="2" id="KW-0436">Ligase</keyword>
<name>A0A923RV21_9FIRM</name>
<reference evidence="3" key="1">
    <citation type="submission" date="2020-08" db="EMBL/GenBank/DDBJ databases">
        <title>Genome public.</title>
        <authorList>
            <person name="Liu C."/>
            <person name="Sun Q."/>
        </authorList>
    </citation>
    <scope>NUCLEOTIDE SEQUENCE</scope>
    <source>
        <strain evidence="3">NSJ-28</strain>
    </source>
</reference>
<keyword evidence="2" id="KW-0694">RNA-binding</keyword>
<feature type="binding site" evidence="2">
    <location>
        <position position="156"/>
    </location>
    <ligand>
        <name>ATP</name>
        <dbReference type="ChEBI" id="CHEBI:30616"/>
    </ligand>
</feature>
<dbReference type="GO" id="GO:0005524">
    <property type="term" value="F:ATP binding"/>
    <property type="evidence" value="ECO:0007669"/>
    <property type="project" value="UniProtKB-KW"/>
</dbReference>
<dbReference type="Pfam" id="PF05636">
    <property type="entry name" value="HIGH_NTase1"/>
    <property type="match status" value="1"/>
</dbReference>
<comment type="similarity">
    <text evidence="2">Belongs to the TmcAL family.</text>
</comment>
<dbReference type="SUPFAM" id="SSF52374">
    <property type="entry name" value="Nucleotidylyl transferase"/>
    <property type="match status" value="1"/>
</dbReference>
<keyword evidence="4" id="KW-1185">Reference proteome</keyword>
<keyword evidence="2" id="KW-0547">Nucleotide-binding</keyword>
<feature type="binding site" evidence="2">
    <location>
        <position position="179"/>
    </location>
    <ligand>
        <name>ATP</name>
        <dbReference type="ChEBI" id="CHEBI:30616"/>
    </ligand>
</feature>
<dbReference type="Proteomes" id="UP000606499">
    <property type="component" value="Unassembled WGS sequence"/>
</dbReference>
<evidence type="ECO:0000313" key="3">
    <source>
        <dbReference type="EMBL" id="MBC5724468.1"/>
    </source>
</evidence>
<keyword evidence="2" id="KW-0963">Cytoplasm</keyword>
<dbReference type="GO" id="GO:0005737">
    <property type="term" value="C:cytoplasm"/>
    <property type="evidence" value="ECO:0007669"/>
    <property type="project" value="UniProtKB-SubCell"/>
</dbReference>
<protein>
    <recommendedName>
        <fullName evidence="2">tRNA(Met) cytidine acetate ligase</fullName>
        <ecNumber evidence="2">6.3.4.-</ecNumber>
    </recommendedName>
</protein>
<dbReference type="RefSeq" id="WP_186949541.1">
    <property type="nucleotide sequence ID" value="NZ_JACOPL010000002.1"/>
</dbReference>
<dbReference type="InterPro" id="IPR014729">
    <property type="entry name" value="Rossmann-like_a/b/a_fold"/>
</dbReference>
<dbReference type="HAMAP" id="MF_01539">
    <property type="entry name" value="TmcAL"/>
    <property type="match status" value="1"/>
</dbReference>
<dbReference type="EC" id="6.3.4.-" evidence="2"/>
<dbReference type="InterPro" id="IPR008513">
    <property type="entry name" value="tRNA(Met)_cyd_acetate_ligase"/>
</dbReference>
<dbReference type="AlphaFoldDB" id="A0A923RV21"/>
<comment type="function">
    <text evidence="2">Catalyzes the formation of N(4)-acetylcytidine (ac(4)C) at the wobble position of elongator tRNA(Met), using acetate and ATP as substrates. First activates an acetate ion to form acetyladenylate (Ac-AMP) and then transfers the acetyl group to tRNA to form ac(4)C34.</text>
</comment>
<dbReference type="EMBL" id="JACOPL010000002">
    <property type="protein sequence ID" value="MBC5724468.1"/>
    <property type="molecule type" value="Genomic_DNA"/>
</dbReference>
<feature type="binding site" evidence="2">
    <location>
        <begin position="7"/>
        <end position="20"/>
    </location>
    <ligand>
        <name>ATP</name>
        <dbReference type="ChEBI" id="CHEBI:30616"/>
    </ligand>
</feature>
<comment type="catalytic activity">
    <reaction evidence="2">
        <text>cytidine(34) in elongator tRNA(Met) + acetate + ATP = N(4)-acetylcytidine(34) in elongator tRNA(Met) + AMP + diphosphate</text>
        <dbReference type="Rhea" id="RHEA:58144"/>
        <dbReference type="Rhea" id="RHEA-COMP:10693"/>
        <dbReference type="Rhea" id="RHEA-COMP:10694"/>
        <dbReference type="ChEBI" id="CHEBI:30089"/>
        <dbReference type="ChEBI" id="CHEBI:30616"/>
        <dbReference type="ChEBI" id="CHEBI:33019"/>
        <dbReference type="ChEBI" id="CHEBI:74900"/>
        <dbReference type="ChEBI" id="CHEBI:82748"/>
        <dbReference type="ChEBI" id="CHEBI:456215"/>
    </reaction>
</comment>
<comment type="caution">
    <text evidence="2">Lacks conserved residue(s) required for the propagation of feature annotation.</text>
</comment>
<gene>
    <name evidence="2" type="primary">tmcAL</name>
    <name evidence="3" type="ORF">H8S45_03150</name>
</gene>
<keyword evidence="2" id="KW-0067">ATP-binding</keyword>